<dbReference type="EC" id="3.6.1.27" evidence="1"/>
<gene>
    <name evidence="6" type="ORF">CVP04_04060</name>
</gene>
<feature type="transmembrane region" description="Helical" evidence="4">
    <location>
        <begin position="192"/>
        <end position="210"/>
    </location>
</feature>
<feature type="domain" description="Phosphatidic acid phosphatase type 2/haloperoxidase" evidence="5">
    <location>
        <begin position="74"/>
        <end position="233"/>
    </location>
</feature>
<dbReference type="Proteomes" id="UP000230282">
    <property type="component" value="Unassembled WGS sequence"/>
</dbReference>
<feature type="transmembrane region" description="Helical" evidence="4">
    <location>
        <begin position="38"/>
        <end position="63"/>
    </location>
</feature>
<dbReference type="InterPro" id="IPR036938">
    <property type="entry name" value="PAP2/HPO_sf"/>
</dbReference>
<dbReference type="Pfam" id="PF01569">
    <property type="entry name" value="PAP2"/>
    <property type="match status" value="1"/>
</dbReference>
<accession>A0A2M8RWN8</accession>
<dbReference type="CDD" id="cd01610">
    <property type="entry name" value="PAP2_like"/>
    <property type="match status" value="1"/>
</dbReference>
<keyword evidence="4" id="KW-0812">Transmembrane</keyword>
<dbReference type="PANTHER" id="PTHR14969">
    <property type="entry name" value="SPHINGOSINE-1-PHOSPHATE PHOSPHOHYDROLASE"/>
    <property type="match status" value="1"/>
</dbReference>
<name>A0A2M8RWN8_9PAST</name>
<dbReference type="InterPro" id="IPR000326">
    <property type="entry name" value="PAP2/HPO"/>
</dbReference>
<reference evidence="6 7" key="1">
    <citation type="submission" date="2017-11" db="EMBL/GenBank/DDBJ databases">
        <title>Reclassification of Bisgaard taxon 5 as Caviibacterium pharyngocola gen. nov., sp. nov.</title>
        <authorList>
            <person name="Christensen H."/>
        </authorList>
    </citation>
    <scope>NUCLEOTIDE SEQUENCE [LARGE SCALE GENOMIC DNA]</scope>
    <source>
        <strain evidence="6 7">7_3</strain>
    </source>
</reference>
<dbReference type="GO" id="GO:0005886">
    <property type="term" value="C:plasma membrane"/>
    <property type="evidence" value="ECO:0007669"/>
    <property type="project" value="TreeGrafter"/>
</dbReference>
<keyword evidence="4" id="KW-1133">Transmembrane helix</keyword>
<dbReference type="RefSeq" id="WP_100296242.1">
    <property type="nucleotide sequence ID" value="NZ_PHGZ01000008.1"/>
</dbReference>
<evidence type="ECO:0000256" key="4">
    <source>
        <dbReference type="SAM" id="Phobius"/>
    </source>
</evidence>
<dbReference type="SUPFAM" id="SSF48317">
    <property type="entry name" value="Acid phosphatase/Vanadium-dependent haloperoxidase"/>
    <property type="match status" value="1"/>
</dbReference>
<dbReference type="Gene3D" id="1.20.144.10">
    <property type="entry name" value="Phosphatidic acid phosphatase type 2/haloperoxidase"/>
    <property type="match status" value="1"/>
</dbReference>
<dbReference type="AlphaFoldDB" id="A0A2M8RWN8"/>
<evidence type="ECO:0000256" key="2">
    <source>
        <dbReference type="ARBA" id="ARBA00032707"/>
    </source>
</evidence>
<feature type="transmembrane region" description="Helical" evidence="4">
    <location>
        <begin position="72"/>
        <end position="89"/>
    </location>
</feature>
<evidence type="ECO:0000256" key="3">
    <source>
        <dbReference type="ARBA" id="ARBA00047594"/>
    </source>
</evidence>
<feature type="transmembrane region" description="Helical" evidence="4">
    <location>
        <begin position="7"/>
        <end position="26"/>
    </location>
</feature>
<comment type="caution">
    <text evidence="6">The sequence shown here is derived from an EMBL/GenBank/DDBJ whole genome shotgun (WGS) entry which is preliminary data.</text>
</comment>
<evidence type="ECO:0000259" key="5">
    <source>
        <dbReference type="SMART" id="SM00014"/>
    </source>
</evidence>
<dbReference type="EMBL" id="PHGZ01000008">
    <property type="protein sequence ID" value="PJG83304.1"/>
    <property type="molecule type" value="Genomic_DNA"/>
</dbReference>
<feature type="transmembrane region" description="Helical" evidence="4">
    <location>
        <begin position="216"/>
        <end position="236"/>
    </location>
</feature>
<dbReference type="PANTHER" id="PTHR14969:SF54">
    <property type="entry name" value="PHOSPHATIDYLGLYCEROPHOSPHATASE B"/>
    <property type="match status" value="1"/>
</dbReference>
<keyword evidence="4" id="KW-0472">Membrane</keyword>
<protein>
    <recommendedName>
        <fullName evidence="1">undecaprenyl-diphosphate phosphatase</fullName>
        <ecNumber evidence="1">3.6.1.27</ecNumber>
    </recommendedName>
    <alternativeName>
        <fullName evidence="2">Undecaprenyl pyrophosphate phosphatase</fullName>
    </alternativeName>
</protein>
<dbReference type="SMART" id="SM00014">
    <property type="entry name" value="acidPPc"/>
    <property type="match status" value="1"/>
</dbReference>
<evidence type="ECO:0000256" key="1">
    <source>
        <dbReference type="ARBA" id="ARBA00012374"/>
    </source>
</evidence>
<evidence type="ECO:0000313" key="7">
    <source>
        <dbReference type="Proteomes" id="UP000230282"/>
    </source>
</evidence>
<dbReference type="GO" id="GO:0050380">
    <property type="term" value="F:undecaprenyl-diphosphatase activity"/>
    <property type="evidence" value="ECO:0007669"/>
    <property type="project" value="UniProtKB-EC"/>
</dbReference>
<keyword evidence="7" id="KW-1185">Reference proteome</keyword>
<evidence type="ECO:0000313" key="6">
    <source>
        <dbReference type="EMBL" id="PJG83304.1"/>
    </source>
</evidence>
<organism evidence="6 7">
    <name type="scientific">Caviibacterium pharyngocola</name>
    <dbReference type="NCBI Taxonomy" id="28159"/>
    <lineage>
        <taxon>Bacteria</taxon>
        <taxon>Pseudomonadati</taxon>
        <taxon>Pseudomonadota</taxon>
        <taxon>Gammaproteobacteria</taxon>
        <taxon>Pasteurellales</taxon>
        <taxon>Pasteurellaceae</taxon>
        <taxon>Caviibacterium</taxon>
    </lineage>
</organism>
<sequence length="246" mass="28571">MLKRLSLYTLLLCFVPIFAWLSHWQWQENETNGAVDYFLYLVTETGSLPYALLTCAFFIFLYFRAIKDRKTALWIIALMLCSIGLTQGIKSGLKTLFAEPRPFVVAMEQHSEVDRQFFYNADRKSRAYWVRRYYSDLSLEPQSVPSWLIEHRAKETGYSFPSGHSIFAASWLMLAVGFSELFGKQAPKIKKFVPVIAIWALLILISRLRLGMHYPIDLGVSILIAWLLHLGLFAFLQKKLIFRIEK</sequence>
<feature type="transmembrane region" description="Helical" evidence="4">
    <location>
        <begin position="165"/>
        <end position="183"/>
    </location>
</feature>
<proteinExistence type="predicted"/>
<comment type="catalytic activity">
    <reaction evidence="3">
        <text>di-trans,octa-cis-undecaprenyl diphosphate + H2O = di-trans,octa-cis-undecaprenyl phosphate + phosphate + H(+)</text>
        <dbReference type="Rhea" id="RHEA:28094"/>
        <dbReference type="ChEBI" id="CHEBI:15377"/>
        <dbReference type="ChEBI" id="CHEBI:15378"/>
        <dbReference type="ChEBI" id="CHEBI:43474"/>
        <dbReference type="ChEBI" id="CHEBI:58405"/>
        <dbReference type="ChEBI" id="CHEBI:60392"/>
        <dbReference type="EC" id="3.6.1.27"/>
    </reaction>
</comment>
<dbReference type="OrthoDB" id="5586741at2"/>